<evidence type="ECO:0000313" key="3">
    <source>
        <dbReference type="Proteomes" id="UP001066276"/>
    </source>
</evidence>
<keyword evidence="3" id="KW-1185">Reference proteome</keyword>
<organism evidence="2 3">
    <name type="scientific">Pleurodeles waltl</name>
    <name type="common">Iberian ribbed newt</name>
    <dbReference type="NCBI Taxonomy" id="8319"/>
    <lineage>
        <taxon>Eukaryota</taxon>
        <taxon>Metazoa</taxon>
        <taxon>Chordata</taxon>
        <taxon>Craniata</taxon>
        <taxon>Vertebrata</taxon>
        <taxon>Euteleostomi</taxon>
        <taxon>Amphibia</taxon>
        <taxon>Batrachia</taxon>
        <taxon>Caudata</taxon>
        <taxon>Salamandroidea</taxon>
        <taxon>Salamandridae</taxon>
        <taxon>Pleurodelinae</taxon>
        <taxon>Pleurodeles</taxon>
    </lineage>
</organism>
<protein>
    <submittedName>
        <fullName evidence="2">Uncharacterized protein</fullName>
    </submittedName>
</protein>
<feature type="compositionally biased region" description="Polar residues" evidence="1">
    <location>
        <begin position="1"/>
        <end position="11"/>
    </location>
</feature>
<evidence type="ECO:0000256" key="1">
    <source>
        <dbReference type="SAM" id="MobiDB-lite"/>
    </source>
</evidence>
<dbReference type="EMBL" id="JANPWB010000016">
    <property type="protein sequence ID" value="KAJ1081113.1"/>
    <property type="molecule type" value="Genomic_DNA"/>
</dbReference>
<comment type="caution">
    <text evidence="2">The sequence shown here is derived from an EMBL/GenBank/DDBJ whole genome shotgun (WGS) entry which is preliminary data.</text>
</comment>
<accession>A0AAV7KQM3</accession>
<reference evidence="2" key="1">
    <citation type="journal article" date="2022" name="bioRxiv">
        <title>Sequencing and chromosome-scale assembly of the giantPleurodeles waltlgenome.</title>
        <authorList>
            <person name="Brown T."/>
            <person name="Elewa A."/>
            <person name="Iarovenko S."/>
            <person name="Subramanian E."/>
            <person name="Araus A.J."/>
            <person name="Petzold A."/>
            <person name="Susuki M."/>
            <person name="Suzuki K.-i.T."/>
            <person name="Hayashi T."/>
            <person name="Toyoda A."/>
            <person name="Oliveira C."/>
            <person name="Osipova E."/>
            <person name="Leigh N.D."/>
            <person name="Simon A."/>
            <person name="Yun M.H."/>
        </authorList>
    </citation>
    <scope>NUCLEOTIDE SEQUENCE</scope>
    <source>
        <strain evidence="2">20211129_DDA</strain>
        <tissue evidence="2">Liver</tissue>
    </source>
</reference>
<sequence length="74" mass="8015">MALISVSQVQRSLGDVVPPQVMQPDDSPKKACPALREPRSLIHASPVQRSLGDVVPSQVMRPDDSPKKARPSTM</sequence>
<feature type="region of interest" description="Disordered" evidence="1">
    <location>
        <begin position="1"/>
        <end position="74"/>
    </location>
</feature>
<dbReference type="Proteomes" id="UP001066276">
    <property type="component" value="Chromosome 12"/>
</dbReference>
<name>A0AAV7KQM3_PLEWA</name>
<evidence type="ECO:0000313" key="2">
    <source>
        <dbReference type="EMBL" id="KAJ1081113.1"/>
    </source>
</evidence>
<gene>
    <name evidence="2" type="ORF">NDU88_001297</name>
</gene>
<dbReference type="AlphaFoldDB" id="A0AAV7KQM3"/>
<proteinExistence type="predicted"/>